<organism evidence="1 2">
    <name type="scientific">Allocatelliglobosispora scoriae</name>
    <dbReference type="NCBI Taxonomy" id="643052"/>
    <lineage>
        <taxon>Bacteria</taxon>
        <taxon>Bacillati</taxon>
        <taxon>Actinomycetota</taxon>
        <taxon>Actinomycetes</taxon>
        <taxon>Micromonosporales</taxon>
        <taxon>Micromonosporaceae</taxon>
        <taxon>Allocatelliglobosispora</taxon>
    </lineage>
</organism>
<gene>
    <name evidence="1" type="ORF">F4553_003364</name>
</gene>
<evidence type="ECO:0000313" key="2">
    <source>
        <dbReference type="Proteomes" id="UP000587527"/>
    </source>
</evidence>
<dbReference type="AlphaFoldDB" id="A0A841BQL0"/>
<dbReference type="RefSeq" id="WP_184837035.1">
    <property type="nucleotide sequence ID" value="NZ_JACHMN010000002.1"/>
</dbReference>
<sequence>MIRFVETLGEKALSLVVPKAKASAACNWPVCPSGYSIQWTSTLCGGGCYYYDCRSGGILRAGGCGRRYT</sequence>
<proteinExistence type="predicted"/>
<name>A0A841BQL0_9ACTN</name>
<evidence type="ECO:0000313" key="1">
    <source>
        <dbReference type="EMBL" id="MBB5869985.1"/>
    </source>
</evidence>
<reference evidence="1 2" key="1">
    <citation type="submission" date="2020-08" db="EMBL/GenBank/DDBJ databases">
        <title>Sequencing the genomes of 1000 actinobacteria strains.</title>
        <authorList>
            <person name="Klenk H.-P."/>
        </authorList>
    </citation>
    <scope>NUCLEOTIDE SEQUENCE [LARGE SCALE GENOMIC DNA]</scope>
    <source>
        <strain evidence="1 2">DSM 45362</strain>
    </source>
</reference>
<accession>A0A841BQL0</accession>
<protein>
    <submittedName>
        <fullName evidence="1">Uncharacterized protein</fullName>
    </submittedName>
</protein>
<comment type="caution">
    <text evidence="1">The sequence shown here is derived from an EMBL/GenBank/DDBJ whole genome shotgun (WGS) entry which is preliminary data.</text>
</comment>
<dbReference type="Proteomes" id="UP000587527">
    <property type="component" value="Unassembled WGS sequence"/>
</dbReference>
<keyword evidence="2" id="KW-1185">Reference proteome</keyword>
<dbReference type="EMBL" id="JACHMN010000002">
    <property type="protein sequence ID" value="MBB5869985.1"/>
    <property type="molecule type" value="Genomic_DNA"/>
</dbReference>